<protein>
    <submittedName>
        <fullName evidence="2">(salmon louse) hypothetical protein</fullName>
    </submittedName>
</protein>
<proteinExistence type="predicted"/>
<feature type="region of interest" description="Disordered" evidence="1">
    <location>
        <begin position="65"/>
        <end position="89"/>
    </location>
</feature>
<reference evidence="2" key="1">
    <citation type="submission" date="2021-02" db="EMBL/GenBank/DDBJ databases">
        <authorList>
            <person name="Bekaert M."/>
        </authorList>
    </citation>
    <scope>NUCLEOTIDE SEQUENCE</scope>
    <source>
        <strain evidence="2">IoA-00</strain>
    </source>
</reference>
<dbReference type="AlphaFoldDB" id="A0A7R8H895"/>
<keyword evidence="3" id="KW-1185">Reference proteome</keyword>
<name>A0A7R8H895_LEPSM</name>
<organism evidence="2 3">
    <name type="scientific">Lepeophtheirus salmonis</name>
    <name type="common">Salmon louse</name>
    <name type="synonym">Caligus salmonis</name>
    <dbReference type="NCBI Taxonomy" id="72036"/>
    <lineage>
        <taxon>Eukaryota</taxon>
        <taxon>Metazoa</taxon>
        <taxon>Ecdysozoa</taxon>
        <taxon>Arthropoda</taxon>
        <taxon>Crustacea</taxon>
        <taxon>Multicrustacea</taxon>
        <taxon>Hexanauplia</taxon>
        <taxon>Copepoda</taxon>
        <taxon>Siphonostomatoida</taxon>
        <taxon>Caligidae</taxon>
        <taxon>Lepeophtheirus</taxon>
    </lineage>
</organism>
<dbReference type="Proteomes" id="UP000675881">
    <property type="component" value="Chromosome 5"/>
</dbReference>
<evidence type="ECO:0000313" key="2">
    <source>
        <dbReference type="EMBL" id="CAF2937943.1"/>
    </source>
</evidence>
<feature type="compositionally biased region" description="Basic and acidic residues" evidence="1">
    <location>
        <begin position="68"/>
        <end position="80"/>
    </location>
</feature>
<accession>A0A7R8H895</accession>
<sequence>MRKKQNATKVLRKLEEPRRIRSGVDRIYIPPGLFQSRRGSYNSVEKICEAQIRVQECIKDQCQSTANRKLESGRKSRMDSSPKPAPLEYNTTFINVPSIG</sequence>
<gene>
    <name evidence="2" type="ORF">LSAA_10928</name>
</gene>
<evidence type="ECO:0000313" key="3">
    <source>
        <dbReference type="Proteomes" id="UP000675881"/>
    </source>
</evidence>
<evidence type="ECO:0000256" key="1">
    <source>
        <dbReference type="SAM" id="MobiDB-lite"/>
    </source>
</evidence>
<dbReference type="EMBL" id="HG994584">
    <property type="protein sequence ID" value="CAF2937943.1"/>
    <property type="molecule type" value="Genomic_DNA"/>
</dbReference>